<comment type="subunit">
    <text evidence="3">F-type ATPases have 2 components, CF(1) - the catalytic core - and CF(0) - the membrane proton channel. CF(1) has five subunits: alpha(3), beta(3), gamma(1), delta(1), epsilon(1). CF(0) has three main subunits: a, b and c.</text>
</comment>
<evidence type="ECO:0000256" key="11">
    <source>
        <dbReference type="ARBA" id="ARBA00023196"/>
    </source>
</evidence>
<evidence type="ECO:0000256" key="6">
    <source>
        <dbReference type="ARBA" id="ARBA00022792"/>
    </source>
</evidence>
<dbReference type="Pfam" id="PF02823">
    <property type="entry name" value="ATP-synt_DE_N"/>
    <property type="match status" value="1"/>
</dbReference>
<keyword evidence="6" id="KW-0999">Mitochondrion inner membrane</keyword>
<keyword evidence="7" id="KW-0809">Transit peptide</keyword>
<keyword evidence="9" id="KW-0496">Mitochondrion</keyword>
<evidence type="ECO:0000256" key="3">
    <source>
        <dbReference type="ARBA" id="ARBA00011648"/>
    </source>
</evidence>
<dbReference type="Gene3D" id="1.20.5.440">
    <property type="entry name" value="ATP synthase delta/epsilon subunit, C-terminal domain"/>
    <property type="match status" value="1"/>
</dbReference>
<evidence type="ECO:0000256" key="13">
    <source>
        <dbReference type="ARBA" id="ARBA00045605"/>
    </source>
</evidence>
<name>A0A5C7I192_9ROSI</name>
<keyword evidence="5" id="KW-0375">Hydrogen ion transport</keyword>
<reference evidence="18" key="1">
    <citation type="journal article" date="2019" name="Gigascience">
        <title>De novo genome assembly of the endangered Acer yangbiense, a plant species with extremely small populations endemic to Yunnan Province, China.</title>
        <authorList>
            <person name="Yang J."/>
            <person name="Wariss H.M."/>
            <person name="Tao L."/>
            <person name="Zhang R."/>
            <person name="Yun Q."/>
            <person name="Hollingsworth P."/>
            <person name="Dao Z."/>
            <person name="Luo G."/>
            <person name="Guo H."/>
            <person name="Ma Y."/>
            <person name="Sun W."/>
        </authorList>
    </citation>
    <scope>NUCLEOTIDE SEQUENCE [LARGE SCALE GENOMIC DNA]</scope>
    <source>
        <strain evidence="18">cv. Malutang</strain>
    </source>
</reference>
<evidence type="ECO:0000256" key="1">
    <source>
        <dbReference type="ARBA" id="ARBA00004273"/>
    </source>
</evidence>
<keyword evidence="12" id="KW-0066">ATP synthesis</keyword>
<protein>
    <recommendedName>
        <fullName evidence="14">ATP synthase subunit delta', mitochondrial</fullName>
    </recommendedName>
    <alternativeName>
        <fullName evidence="15">F-ATPase delta' subunit</fullName>
    </alternativeName>
</protein>
<dbReference type="Proteomes" id="UP000323000">
    <property type="component" value="Chromosome 4"/>
</dbReference>
<evidence type="ECO:0000256" key="5">
    <source>
        <dbReference type="ARBA" id="ARBA00022781"/>
    </source>
</evidence>
<dbReference type="FunFam" id="2.60.15.10:FF:000005">
    <property type="entry name" value="ATP synthase delta"/>
    <property type="match status" value="1"/>
</dbReference>
<dbReference type="SUPFAM" id="SSF51344">
    <property type="entry name" value="Epsilon subunit of F1F0-ATP synthase N-terminal domain"/>
    <property type="match status" value="1"/>
</dbReference>
<dbReference type="PANTHER" id="PTHR13822:SF7">
    <property type="entry name" value="ATP SYNTHASE SUBUNIT DELTA, MITOCHONDRIAL"/>
    <property type="match status" value="1"/>
</dbReference>
<dbReference type="GO" id="GO:0046933">
    <property type="term" value="F:proton-transporting ATP synthase activity, rotational mechanism"/>
    <property type="evidence" value="ECO:0007669"/>
    <property type="project" value="InterPro"/>
</dbReference>
<evidence type="ECO:0000256" key="15">
    <source>
        <dbReference type="ARBA" id="ARBA00078690"/>
    </source>
</evidence>
<dbReference type="InterPro" id="IPR036771">
    <property type="entry name" value="ATPsynth_dsu/esu_N"/>
</dbReference>
<comment type="similarity">
    <text evidence="2">Belongs to the ATPase epsilon chain family.</text>
</comment>
<dbReference type="InterPro" id="IPR020546">
    <property type="entry name" value="ATP_synth_F1_dsu/esu_N"/>
</dbReference>
<feature type="domain" description="ATP synthase F1 complex delta/epsilon subunit N-terminal" evidence="16">
    <location>
        <begin position="71"/>
        <end position="142"/>
    </location>
</feature>
<dbReference type="CDD" id="cd12152">
    <property type="entry name" value="F1-ATPase_delta"/>
    <property type="match status" value="1"/>
</dbReference>
<dbReference type="GO" id="GO:0005743">
    <property type="term" value="C:mitochondrial inner membrane"/>
    <property type="evidence" value="ECO:0007669"/>
    <property type="project" value="UniProtKB-SubCell"/>
</dbReference>
<dbReference type="OrthoDB" id="270171at2759"/>
<comment type="function">
    <text evidence="13">Mitochondrial membrane ATP synthase (F(1)F(0) ATP synthase or Complex V) produces ATP from ADP in the presence of a proton gradient across the membrane which is generated by electron transport complexes of the respiratory chain. F-type ATPases consist of two structural domains, F(1) - containing the extramembraneous catalytic core, and F(0) - containing the membrane proton channel, linked together by a central stalk and a peripheral stalk. During catalysis, ATP turnover in the catalytic domain of F(1) is coupled via a rotary mechanism of the central stalk subunits to proton translocation. Part of the complex F(1) domain and of the central stalk which is part of the complex rotary element. Rotation of the central stalk against the surrounding alpha(3)beta(3) subunits leads to hydrolysis of ATP in three separate catalytic sites on the beta subunits.</text>
</comment>
<keyword evidence="8" id="KW-0406">Ion transport</keyword>
<evidence type="ECO:0000256" key="12">
    <source>
        <dbReference type="ARBA" id="ARBA00023310"/>
    </source>
</evidence>
<dbReference type="PANTHER" id="PTHR13822">
    <property type="entry name" value="ATP SYNTHASE DELTA/EPSILON CHAIN"/>
    <property type="match status" value="1"/>
</dbReference>
<proteinExistence type="inferred from homology"/>
<evidence type="ECO:0000313" key="17">
    <source>
        <dbReference type="EMBL" id="TXG62466.1"/>
    </source>
</evidence>
<evidence type="ECO:0000256" key="9">
    <source>
        <dbReference type="ARBA" id="ARBA00023128"/>
    </source>
</evidence>
<evidence type="ECO:0000259" key="16">
    <source>
        <dbReference type="Pfam" id="PF02823"/>
    </source>
</evidence>
<evidence type="ECO:0000256" key="2">
    <source>
        <dbReference type="ARBA" id="ARBA00005712"/>
    </source>
</evidence>
<evidence type="ECO:0000256" key="7">
    <source>
        <dbReference type="ARBA" id="ARBA00022946"/>
    </source>
</evidence>
<accession>A0A5C7I192</accession>
<evidence type="ECO:0000313" key="18">
    <source>
        <dbReference type="Proteomes" id="UP000323000"/>
    </source>
</evidence>
<dbReference type="Gene3D" id="2.60.15.10">
    <property type="entry name" value="F0F1 ATP synthase delta/epsilon subunit, N-terminal"/>
    <property type="match status" value="1"/>
</dbReference>
<dbReference type="InterPro" id="IPR001469">
    <property type="entry name" value="ATP_synth_F1_dsu/esu"/>
</dbReference>
<sequence>MLRRAVTTTNGLLARHIRARPFSTDLSSAPDADAGFVEAWKKVVPIIEPPKTPLSFMQTRPSTPPSIPSKLTVNFVLPYASELSAKEVDMVIIPATTGNMGVLPGHVATIAELKPGVMSVHEGNEVTKYFISSGFAYIHANSYADVIAVEAVPLDQIDASLVQQGLAEFTQKLSSASTDLEKAEAQIGVDVHSALNFALTG</sequence>
<evidence type="ECO:0000256" key="4">
    <source>
        <dbReference type="ARBA" id="ARBA00022448"/>
    </source>
</evidence>
<evidence type="ECO:0000256" key="10">
    <source>
        <dbReference type="ARBA" id="ARBA00023136"/>
    </source>
</evidence>
<evidence type="ECO:0000256" key="14">
    <source>
        <dbReference type="ARBA" id="ARBA00067584"/>
    </source>
</evidence>
<keyword evidence="4" id="KW-0813">Transport</keyword>
<keyword evidence="11" id="KW-0139">CF(1)</keyword>
<keyword evidence="10" id="KW-0472">Membrane</keyword>
<comment type="caution">
    <text evidence="17">The sequence shown here is derived from an EMBL/GenBank/DDBJ whole genome shotgun (WGS) entry which is preliminary data.</text>
</comment>
<comment type="subcellular location">
    <subcellularLocation>
        <location evidence="1">Mitochondrion inner membrane</location>
    </subcellularLocation>
</comment>
<keyword evidence="18" id="KW-1185">Reference proteome</keyword>
<dbReference type="EMBL" id="VAHF01000004">
    <property type="protein sequence ID" value="TXG62466.1"/>
    <property type="molecule type" value="Genomic_DNA"/>
</dbReference>
<evidence type="ECO:0000256" key="8">
    <source>
        <dbReference type="ARBA" id="ARBA00023065"/>
    </source>
</evidence>
<dbReference type="HAMAP" id="MF_00530">
    <property type="entry name" value="ATP_synth_epsil_bac"/>
    <property type="match status" value="1"/>
</dbReference>
<dbReference type="GO" id="GO:0045259">
    <property type="term" value="C:proton-transporting ATP synthase complex"/>
    <property type="evidence" value="ECO:0007669"/>
    <property type="project" value="UniProtKB-KW"/>
</dbReference>
<organism evidence="17 18">
    <name type="scientific">Acer yangbiense</name>
    <dbReference type="NCBI Taxonomy" id="1000413"/>
    <lineage>
        <taxon>Eukaryota</taxon>
        <taxon>Viridiplantae</taxon>
        <taxon>Streptophyta</taxon>
        <taxon>Embryophyta</taxon>
        <taxon>Tracheophyta</taxon>
        <taxon>Spermatophyta</taxon>
        <taxon>Magnoliopsida</taxon>
        <taxon>eudicotyledons</taxon>
        <taxon>Gunneridae</taxon>
        <taxon>Pentapetalae</taxon>
        <taxon>rosids</taxon>
        <taxon>malvids</taxon>
        <taxon>Sapindales</taxon>
        <taxon>Sapindaceae</taxon>
        <taxon>Hippocastanoideae</taxon>
        <taxon>Acereae</taxon>
        <taxon>Acer</taxon>
    </lineage>
</organism>
<dbReference type="AlphaFoldDB" id="A0A5C7I192"/>
<gene>
    <name evidence="17" type="ORF">EZV62_009460</name>
</gene>